<evidence type="ECO:0000313" key="3">
    <source>
        <dbReference type="EMBL" id="MDA2805813.1"/>
    </source>
</evidence>
<name>A0ABT4TM95_9ACTN</name>
<evidence type="ECO:0000313" key="4">
    <source>
        <dbReference type="Proteomes" id="UP001165685"/>
    </source>
</evidence>
<reference evidence="3" key="1">
    <citation type="submission" date="2023-01" db="EMBL/GenBank/DDBJ databases">
        <title>Draft genome sequence of Nocardiopsis sp. LSu2-4 isolated from halophytes.</title>
        <authorList>
            <person name="Duangmal K."/>
            <person name="Chantavorakit T."/>
        </authorList>
    </citation>
    <scope>NUCLEOTIDE SEQUENCE</scope>
    <source>
        <strain evidence="3">LSu2-4</strain>
    </source>
</reference>
<organism evidence="3 4">
    <name type="scientific">Nocardiopsis suaedae</name>
    <dbReference type="NCBI Taxonomy" id="3018444"/>
    <lineage>
        <taxon>Bacteria</taxon>
        <taxon>Bacillati</taxon>
        <taxon>Actinomycetota</taxon>
        <taxon>Actinomycetes</taxon>
        <taxon>Streptosporangiales</taxon>
        <taxon>Nocardiopsidaceae</taxon>
        <taxon>Nocardiopsis</taxon>
    </lineage>
</organism>
<feature type="chain" id="PRO_5045682319" description="DUF5642 domain-containing protein" evidence="2">
    <location>
        <begin position="20"/>
        <end position="231"/>
    </location>
</feature>
<keyword evidence="4" id="KW-1185">Reference proteome</keyword>
<evidence type="ECO:0000256" key="2">
    <source>
        <dbReference type="SAM" id="SignalP"/>
    </source>
</evidence>
<protein>
    <recommendedName>
        <fullName evidence="5">DUF5642 domain-containing protein</fullName>
    </recommendedName>
</protein>
<dbReference type="Proteomes" id="UP001165685">
    <property type="component" value="Unassembled WGS sequence"/>
</dbReference>
<sequence>MPGPKAAAAVLLFALLTTAAGCASGSSPSPSPPSSSPPPPAGTEVEYRTLAVTVPEGWQVRSREDDFSSPGDTGLGSEEWTALVPGECGADRLNWGNSDEAPCPHIKVLGPKAISQAGHGAPLAPDGPALPYDPSTNPAPCPMGVETRETEFPQPEAHAAFTTRPVGDKKAAYAEVTALCIDPENSTAADGRPIMRGYGQRYWFLPESEILVVDNYGIEEMDDILAEGRLE</sequence>
<dbReference type="EMBL" id="JAQFWP010000025">
    <property type="protein sequence ID" value="MDA2805813.1"/>
    <property type="molecule type" value="Genomic_DNA"/>
</dbReference>
<dbReference type="RefSeq" id="WP_270678460.1">
    <property type="nucleotide sequence ID" value="NZ_JAQFWP010000025.1"/>
</dbReference>
<comment type="caution">
    <text evidence="3">The sequence shown here is derived from an EMBL/GenBank/DDBJ whole genome shotgun (WGS) entry which is preliminary data.</text>
</comment>
<gene>
    <name evidence="3" type="ORF">O4U47_14955</name>
</gene>
<feature type="region of interest" description="Disordered" evidence="1">
    <location>
        <begin position="21"/>
        <end position="46"/>
    </location>
</feature>
<keyword evidence="2" id="KW-0732">Signal</keyword>
<evidence type="ECO:0000256" key="1">
    <source>
        <dbReference type="SAM" id="MobiDB-lite"/>
    </source>
</evidence>
<feature type="signal peptide" evidence="2">
    <location>
        <begin position="1"/>
        <end position="19"/>
    </location>
</feature>
<evidence type="ECO:0008006" key="5">
    <source>
        <dbReference type="Google" id="ProtNLM"/>
    </source>
</evidence>
<accession>A0ABT4TM95</accession>
<dbReference type="PROSITE" id="PS51257">
    <property type="entry name" value="PROKAR_LIPOPROTEIN"/>
    <property type="match status" value="1"/>
</dbReference>
<feature type="region of interest" description="Disordered" evidence="1">
    <location>
        <begin position="58"/>
        <end position="79"/>
    </location>
</feature>
<proteinExistence type="predicted"/>
<feature type="compositionally biased region" description="Pro residues" evidence="1">
    <location>
        <begin position="29"/>
        <end position="41"/>
    </location>
</feature>